<evidence type="ECO:0000313" key="20">
    <source>
        <dbReference type="EMBL" id="SEN84173.1"/>
    </source>
</evidence>
<feature type="binding site" evidence="17">
    <location>
        <position position="289"/>
    </location>
    <ligand>
        <name>substrate</name>
    </ligand>
</feature>
<comment type="similarity">
    <text evidence="4 15">In the N-terminal section; belongs to the cytidine and deoxycytidylate deaminase family.</text>
</comment>
<keyword evidence="9 15" id="KW-0862">Zinc</keyword>
<dbReference type="NCBIfam" id="TIGR00227">
    <property type="entry name" value="ribD_Cterm"/>
    <property type="match status" value="1"/>
</dbReference>
<reference evidence="20 21" key="1">
    <citation type="submission" date="2016-10" db="EMBL/GenBank/DDBJ databases">
        <authorList>
            <person name="de Groot N.N."/>
        </authorList>
    </citation>
    <scope>NUCLEOTIDE SEQUENCE [LARGE SCALE GENOMIC DNA]</scope>
    <source>
        <strain evidence="20 21">CGMCC 1.10434</strain>
    </source>
</reference>
<feature type="domain" description="CMP/dCMP-type deaminase" evidence="19">
    <location>
        <begin position="1"/>
        <end position="123"/>
    </location>
</feature>
<comment type="cofactor">
    <cofactor evidence="15 18">
        <name>Zn(2+)</name>
        <dbReference type="ChEBI" id="CHEBI:29105"/>
    </cofactor>
    <text evidence="15 18">Binds 1 zinc ion.</text>
</comment>
<evidence type="ECO:0000256" key="2">
    <source>
        <dbReference type="ARBA" id="ARBA00004882"/>
    </source>
</evidence>
<comment type="catalytic activity">
    <reaction evidence="14 15">
        <text>2,5-diamino-6-hydroxy-4-(5-phosphoribosylamino)-pyrimidine + H2O + H(+) = 5-amino-6-(5-phospho-D-ribosylamino)uracil + NH4(+)</text>
        <dbReference type="Rhea" id="RHEA:21868"/>
        <dbReference type="ChEBI" id="CHEBI:15377"/>
        <dbReference type="ChEBI" id="CHEBI:15378"/>
        <dbReference type="ChEBI" id="CHEBI:28938"/>
        <dbReference type="ChEBI" id="CHEBI:58453"/>
        <dbReference type="ChEBI" id="CHEBI:58614"/>
        <dbReference type="EC" id="3.5.4.26"/>
    </reaction>
</comment>
<dbReference type="GO" id="GO:0009231">
    <property type="term" value="P:riboflavin biosynthetic process"/>
    <property type="evidence" value="ECO:0007669"/>
    <property type="project" value="UniProtKB-UniPathway"/>
</dbReference>
<evidence type="ECO:0000256" key="14">
    <source>
        <dbReference type="ARBA" id="ARBA00049886"/>
    </source>
</evidence>
<feature type="binding site" evidence="17">
    <location>
        <begin position="291"/>
        <end position="297"/>
    </location>
    <ligand>
        <name>NADP(+)</name>
        <dbReference type="ChEBI" id="CHEBI:58349"/>
    </ligand>
</feature>
<dbReference type="Proteomes" id="UP000199300">
    <property type="component" value="Unassembled WGS sequence"/>
</dbReference>
<dbReference type="RefSeq" id="WP_091495166.1">
    <property type="nucleotide sequence ID" value="NZ_FODJ01000002.1"/>
</dbReference>
<feature type="binding site" evidence="17">
    <location>
        <position position="207"/>
    </location>
    <ligand>
        <name>substrate</name>
    </ligand>
</feature>
<dbReference type="GO" id="GO:0050661">
    <property type="term" value="F:NADP binding"/>
    <property type="evidence" value="ECO:0007669"/>
    <property type="project" value="InterPro"/>
</dbReference>
<keyword evidence="10 15" id="KW-0521">NADP</keyword>
<evidence type="ECO:0000256" key="12">
    <source>
        <dbReference type="ARBA" id="ARBA00023268"/>
    </source>
</evidence>
<dbReference type="Pfam" id="PF01872">
    <property type="entry name" value="RibD_C"/>
    <property type="match status" value="1"/>
</dbReference>
<dbReference type="InterPro" id="IPR002125">
    <property type="entry name" value="CMP_dCMP_dom"/>
</dbReference>
<comment type="catalytic activity">
    <reaction evidence="13 15">
        <text>5-amino-6-(5-phospho-D-ribitylamino)uracil + NADP(+) = 5-amino-6-(5-phospho-D-ribosylamino)uracil + NADPH + H(+)</text>
        <dbReference type="Rhea" id="RHEA:17845"/>
        <dbReference type="ChEBI" id="CHEBI:15378"/>
        <dbReference type="ChEBI" id="CHEBI:57783"/>
        <dbReference type="ChEBI" id="CHEBI:58349"/>
        <dbReference type="ChEBI" id="CHEBI:58421"/>
        <dbReference type="ChEBI" id="CHEBI:58453"/>
        <dbReference type="EC" id="1.1.1.193"/>
    </reaction>
</comment>
<dbReference type="InterPro" id="IPR024072">
    <property type="entry name" value="DHFR-like_dom_sf"/>
</dbReference>
<sequence>MKKEDYMALALSLASGTIGQTSPNPSVGAVVVKNGRIVGLGSHLKSGGLHAEVYALIQAGAETKGADVYVTLEPCAHVGKTPPCAQLLIDRQVSRVFIAMADPNPQVAGKGINQLQQAGIHVEVGLGAEEAAKLNEPFFHYLKYKRPFVILKAAMTMDGKVATQTGDSCWVTSAEAREDVHNERAKYDAILVGSKTVATDNPHLTVRQPQNGKNPIRIVLATHLEIKGDRHILNNAAPTWLICGSQADVELFRGKYPHIKVIQLKSKEIEINTLLDALGNHGVQSVYVEGGSQILTSFIQANAFQVCHWYIAPKLLTGQDAIAVTGGKSPLKMKDGYQLVFEAVEQVGRDIKLIARPIKGVE</sequence>
<gene>
    <name evidence="20" type="ORF">SAMN04488134_10272</name>
</gene>
<dbReference type="SUPFAM" id="SSF53927">
    <property type="entry name" value="Cytidine deaminase-like"/>
    <property type="match status" value="1"/>
</dbReference>
<feature type="binding site" evidence="18">
    <location>
        <position position="75"/>
    </location>
    <ligand>
        <name>Zn(2+)</name>
        <dbReference type="ChEBI" id="CHEBI:29105"/>
        <note>catalytic</note>
    </ligand>
</feature>
<dbReference type="PANTHER" id="PTHR38011:SF7">
    <property type="entry name" value="2,5-DIAMINO-6-RIBOSYLAMINO-4(3H)-PYRIMIDINONE 5'-PHOSPHATE REDUCTASE"/>
    <property type="match status" value="1"/>
</dbReference>
<feature type="binding site" evidence="17">
    <location>
        <position position="200"/>
    </location>
    <ligand>
        <name>NADP(+)</name>
        <dbReference type="ChEBI" id="CHEBI:58349"/>
    </ligand>
</feature>
<proteinExistence type="inferred from homology"/>
<evidence type="ECO:0000256" key="1">
    <source>
        <dbReference type="ARBA" id="ARBA00002151"/>
    </source>
</evidence>
<comment type="similarity">
    <text evidence="5 15">In the C-terminal section; belongs to the HTP reductase family.</text>
</comment>
<evidence type="ECO:0000256" key="13">
    <source>
        <dbReference type="ARBA" id="ARBA00049861"/>
    </source>
</evidence>
<dbReference type="PROSITE" id="PS00903">
    <property type="entry name" value="CYT_DCMP_DEAMINASES_1"/>
    <property type="match status" value="1"/>
</dbReference>
<comment type="function">
    <text evidence="1 15">Converts 2,5-diamino-6-(ribosylamino)-4(3h)-pyrimidinone 5'-phosphate into 5-amino-6-(ribosylamino)-2,4(1h,3h)-pyrimidinedione 5'-phosphate.</text>
</comment>
<keyword evidence="11 15" id="KW-0560">Oxidoreductase</keyword>
<keyword evidence="8 15" id="KW-0378">Hydrolase</keyword>
<dbReference type="NCBIfam" id="TIGR00326">
    <property type="entry name" value="eubact_ribD"/>
    <property type="match status" value="1"/>
</dbReference>
<evidence type="ECO:0000256" key="5">
    <source>
        <dbReference type="ARBA" id="ARBA00007417"/>
    </source>
</evidence>
<dbReference type="STRING" id="872970.SAMN04488134_10272"/>
<feature type="binding site" evidence="17">
    <location>
        <position position="184"/>
    </location>
    <ligand>
        <name>substrate</name>
    </ligand>
</feature>
<dbReference type="GO" id="GO:0008835">
    <property type="term" value="F:diaminohydroxyphosphoribosylaminopyrimidine deaminase activity"/>
    <property type="evidence" value="ECO:0007669"/>
    <property type="project" value="UniProtKB-EC"/>
</dbReference>
<feature type="binding site" evidence="17">
    <location>
        <position position="196"/>
    </location>
    <ligand>
        <name>NADP(+)</name>
        <dbReference type="ChEBI" id="CHEBI:58349"/>
    </ligand>
</feature>
<dbReference type="EC" id="1.1.1.193" evidence="15"/>
<feature type="active site" description="Proton donor" evidence="16">
    <location>
        <position position="52"/>
    </location>
</feature>
<dbReference type="InterPro" id="IPR004794">
    <property type="entry name" value="Eubact_RibD"/>
</dbReference>
<evidence type="ECO:0000259" key="19">
    <source>
        <dbReference type="PROSITE" id="PS51747"/>
    </source>
</evidence>
<comment type="pathway">
    <text evidence="3 15">Cofactor biosynthesis; riboflavin biosynthesis; 5-amino-6-(D-ribitylamino)uracil from GTP: step 3/4.</text>
</comment>
<feature type="binding site" evidence="17">
    <location>
        <position position="204"/>
    </location>
    <ligand>
        <name>substrate</name>
    </ligand>
</feature>
<evidence type="ECO:0000256" key="10">
    <source>
        <dbReference type="ARBA" id="ARBA00022857"/>
    </source>
</evidence>
<evidence type="ECO:0000313" key="21">
    <source>
        <dbReference type="Proteomes" id="UP000199300"/>
    </source>
</evidence>
<keyword evidence="21" id="KW-1185">Reference proteome</keyword>
<keyword evidence="6 15" id="KW-0686">Riboflavin biosynthesis</keyword>
<dbReference type="FunFam" id="3.40.140.10:FF:000025">
    <property type="entry name" value="Riboflavin biosynthesis protein RibD"/>
    <property type="match status" value="1"/>
</dbReference>
<dbReference type="Gene3D" id="3.40.430.10">
    <property type="entry name" value="Dihydrofolate Reductase, subunit A"/>
    <property type="match status" value="1"/>
</dbReference>
<name>A0A1H8JTU4_9BACI</name>
<dbReference type="PANTHER" id="PTHR38011">
    <property type="entry name" value="DIHYDROFOLATE REDUCTASE FAMILY PROTEIN (AFU_ORTHOLOGUE AFUA_8G06820)"/>
    <property type="match status" value="1"/>
</dbReference>
<keyword evidence="7 15" id="KW-0479">Metal-binding</keyword>
<evidence type="ECO:0000256" key="17">
    <source>
        <dbReference type="PIRSR" id="PIRSR006769-2"/>
    </source>
</evidence>
<dbReference type="EC" id="3.5.4.26" evidence="15"/>
<comment type="pathway">
    <text evidence="2 15">Cofactor biosynthesis; riboflavin biosynthesis; 5-amino-6-(D-ribitylamino)uracil from GTP: step 2/4.</text>
</comment>
<feature type="binding site" evidence="18">
    <location>
        <position position="84"/>
    </location>
    <ligand>
        <name>Zn(2+)</name>
        <dbReference type="ChEBI" id="CHEBI:29105"/>
        <note>catalytic</note>
    </ligand>
</feature>
<feature type="binding site" evidence="17">
    <location>
        <position position="154"/>
    </location>
    <ligand>
        <name>NADP(+)</name>
        <dbReference type="ChEBI" id="CHEBI:58349"/>
    </ligand>
</feature>
<dbReference type="OrthoDB" id="9800865at2"/>
<feature type="binding site" evidence="17">
    <location>
        <position position="168"/>
    </location>
    <ligand>
        <name>substrate</name>
    </ligand>
</feature>
<evidence type="ECO:0000256" key="11">
    <source>
        <dbReference type="ARBA" id="ARBA00023002"/>
    </source>
</evidence>
<dbReference type="InterPro" id="IPR002734">
    <property type="entry name" value="RibDG_C"/>
</dbReference>
<evidence type="ECO:0000256" key="15">
    <source>
        <dbReference type="PIRNR" id="PIRNR006769"/>
    </source>
</evidence>
<evidence type="ECO:0000256" key="6">
    <source>
        <dbReference type="ARBA" id="ARBA00022619"/>
    </source>
</evidence>
<dbReference type="PROSITE" id="PS51747">
    <property type="entry name" value="CYT_DCMP_DEAMINASES_2"/>
    <property type="match status" value="1"/>
</dbReference>
<dbReference type="SUPFAM" id="SSF53597">
    <property type="entry name" value="Dihydrofolate reductase-like"/>
    <property type="match status" value="1"/>
</dbReference>
<evidence type="ECO:0000256" key="9">
    <source>
        <dbReference type="ARBA" id="ARBA00022833"/>
    </source>
</evidence>
<evidence type="ECO:0000256" key="16">
    <source>
        <dbReference type="PIRSR" id="PIRSR006769-1"/>
    </source>
</evidence>
<dbReference type="UniPathway" id="UPA00275">
    <property type="reaction ID" value="UER00401"/>
</dbReference>
<dbReference type="GO" id="GO:0008703">
    <property type="term" value="F:5-amino-6-(5-phosphoribosylamino)uracil reductase activity"/>
    <property type="evidence" value="ECO:0007669"/>
    <property type="project" value="UniProtKB-EC"/>
</dbReference>
<evidence type="ECO:0000256" key="3">
    <source>
        <dbReference type="ARBA" id="ARBA00004910"/>
    </source>
</evidence>
<organism evidence="20 21">
    <name type="scientific">Amphibacillus marinus</name>
    <dbReference type="NCBI Taxonomy" id="872970"/>
    <lineage>
        <taxon>Bacteria</taxon>
        <taxon>Bacillati</taxon>
        <taxon>Bacillota</taxon>
        <taxon>Bacilli</taxon>
        <taxon>Bacillales</taxon>
        <taxon>Bacillaceae</taxon>
        <taxon>Amphibacillus</taxon>
    </lineage>
</organism>
<dbReference type="CDD" id="cd01284">
    <property type="entry name" value="Riboflavin_deaminase-reductase"/>
    <property type="match status" value="1"/>
</dbReference>
<accession>A0A1H8JTU4</accession>
<evidence type="ECO:0000256" key="7">
    <source>
        <dbReference type="ARBA" id="ARBA00022723"/>
    </source>
</evidence>
<feature type="binding site" evidence="17">
    <location>
        <position position="170"/>
    </location>
    <ligand>
        <name>NADP(+)</name>
        <dbReference type="ChEBI" id="CHEBI:58349"/>
    </ligand>
</feature>
<evidence type="ECO:0000256" key="8">
    <source>
        <dbReference type="ARBA" id="ARBA00022801"/>
    </source>
</evidence>
<dbReference type="EMBL" id="FODJ01000002">
    <property type="protein sequence ID" value="SEN84173.1"/>
    <property type="molecule type" value="Genomic_DNA"/>
</dbReference>
<evidence type="ECO:0000256" key="4">
    <source>
        <dbReference type="ARBA" id="ARBA00005259"/>
    </source>
</evidence>
<keyword evidence="12" id="KW-0511">Multifunctional enzyme</keyword>
<dbReference type="Pfam" id="PF00383">
    <property type="entry name" value="dCMP_cyt_deam_1"/>
    <property type="match status" value="1"/>
</dbReference>
<dbReference type="InterPro" id="IPR016192">
    <property type="entry name" value="APOBEC/CMP_deaminase_Zn-bd"/>
</dbReference>
<dbReference type="PIRSF" id="PIRSF006769">
    <property type="entry name" value="RibD"/>
    <property type="match status" value="1"/>
</dbReference>
<feature type="binding site" evidence="18">
    <location>
        <position position="50"/>
    </location>
    <ligand>
        <name>Zn(2+)</name>
        <dbReference type="ChEBI" id="CHEBI:29105"/>
        <note>catalytic</note>
    </ligand>
</feature>
<protein>
    <recommendedName>
        <fullName evidence="15">Riboflavin biosynthesis protein RibD</fullName>
    </recommendedName>
    <domain>
        <recommendedName>
            <fullName evidence="15">Diaminohydroxyphosphoribosylaminopyrimidine deaminase</fullName>
            <shortName evidence="15">DRAP deaminase</shortName>
            <ecNumber evidence="15">3.5.4.26</ecNumber>
        </recommendedName>
        <alternativeName>
            <fullName evidence="15">Riboflavin-specific deaminase</fullName>
        </alternativeName>
    </domain>
    <domain>
        <recommendedName>
            <fullName evidence="15">5-amino-6-(5-phosphoribosylamino)uracil reductase</fullName>
            <ecNumber evidence="15">1.1.1.193</ecNumber>
        </recommendedName>
        <alternativeName>
            <fullName evidence="15">HTP reductase</fullName>
        </alternativeName>
    </domain>
</protein>
<dbReference type="GO" id="GO:0008270">
    <property type="term" value="F:zinc ion binding"/>
    <property type="evidence" value="ECO:0007669"/>
    <property type="project" value="InterPro"/>
</dbReference>
<feature type="binding site" evidence="17">
    <location>
        <position position="222"/>
    </location>
    <ligand>
        <name>NADP(+)</name>
        <dbReference type="ChEBI" id="CHEBI:58349"/>
    </ligand>
</feature>
<dbReference type="Gene3D" id="3.40.140.10">
    <property type="entry name" value="Cytidine Deaminase, domain 2"/>
    <property type="match status" value="1"/>
</dbReference>
<dbReference type="InterPro" id="IPR050765">
    <property type="entry name" value="Riboflavin_Biosynth_HTPR"/>
</dbReference>
<dbReference type="InterPro" id="IPR016193">
    <property type="entry name" value="Cytidine_deaminase-like"/>
</dbReference>
<dbReference type="InterPro" id="IPR011549">
    <property type="entry name" value="RibD_C"/>
</dbReference>
<dbReference type="AlphaFoldDB" id="A0A1H8JTU4"/>
<evidence type="ECO:0000256" key="18">
    <source>
        <dbReference type="PIRSR" id="PIRSR006769-3"/>
    </source>
</evidence>